<evidence type="ECO:0000313" key="2">
    <source>
        <dbReference type="Proteomes" id="UP000028782"/>
    </source>
</evidence>
<dbReference type="EMBL" id="CP006704">
    <property type="protein sequence ID" value="AIJ45571.1"/>
    <property type="molecule type" value="Genomic_DNA"/>
</dbReference>
<dbReference type="InterPro" id="IPR014974">
    <property type="entry name" value="DUF1833"/>
</dbReference>
<name>A0A076PLM7_COMTE</name>
<evidence type="ECO:0000313" key="1">
    <source>
        <dbReference type="EMBL" id="AIJ45571.1"/>
    </source>
</evidence>
<reference evidence="1 2" key="1">
    <citation type="journal article" date="2014" name="Genome Announc.">
        <title>Complete Genome Sequence of Polychlorinated Biphenyl Degrader Comamonas testosteroni TK102 (NBRC 109938).</title>
        <authorList>
            <person name="Fukuda K."/>
            <person name="Hosoyama A."/>
            <person name="Tsuchikane K."/>
            <person name="Ohji S."/>
            <person name="Yamazoe A."/>
            <person name="Fujita N."/>
            <person name="Shintani M."/>
            <person name="Kimbara K."/>
        </authorList>
    </citation>
    <scope>NUCLEOTIDE SEQUENCE [LARGE SCALE GENOMIC DNA]</scope>
    <source>
        <strain evidence="1">TK102</strain>
    </source>
</reference>
<dbReference type="RefSeq" id="WP_043371272.1">
    <property type="nucleotide sequence ID" value="NZ_CP006704.1"/>
</dbReference>
<proteinExistence type="predicted"/>
<dbReference type="Pfam" id="PF08875">
    <property type="entry name" value="DUF1833"/>
    <property type="match status" value="1"/>
</dbReference>
<dbReference type="Proteomes" id="UP000028782">
    <property type="component" value="Chromosome"/>
</dbReference>
<accession>A0A076PLM7</accession>
<dbReference type="KEGG" id="ctes:O987_07135"/>
<protein>
    <recommendedName>
        <fullName evidence="3">DUF1833 domain-containing protein</fullName>
    </recommendedName>
</protein>
<gene>
    <name evidence="1" type="ORF">O987_07135</name>
</gene>
<dbReference type="AlphaFoldDB" id="A0A076PLM7"/>
<organism evidence="1 2">
    <name type="scientific">Comamonas testosteroni TK102</name>
    <dbReference type="NCBI Taxonomy" id="1392005"/>
    <lineage>
        <taxon>Bacteria</taxon>
        <taxon>Pseudomonadati</taxon>
        <taxon>Pseudomonadota</taxon>
        <taxon>Betaproteobacteria</taxon>
        <taxon>Burkholderiales</taxon>
        <taxon>Comamonadaceae</taxon>
        <taxon>Comamonas</taxon>
    </lineage>
</organism>
<sequence length="163" mass="17673">MATSTALKLLYAGDDVTTVRICTLDIELPGGEHIRLAHSYEDLMLGVDGVPQLFEACGLEISLPERSTVGNQSLRFGLGVVDGRAHRLISDALDSGLPSYVVYREYVSTDASAPAAAPKRMLIQGGDLNSNALQIEASYFDLLNLAWPRDRYTADKAPGVKYQ</sequence>
<evidence type="ECO:0008006" key="3">
    <source>
        <dbReference type="Google" id="ProtNLM"/>
    </source>
</evidence>
<dbReference type="HOGENOM" id="CLU_128712_1_0_4"/>